<dbReference type="Proteomes" id="UP000095767">
    <property type="component" value="Unassembled WGS sequence"/>
</dbReference>
<evidence type="ECO:0000313" key="10">
    <source>
        <dbReference type="Proteomes" id="UP000095767"/>
    </source>
</evidence>
<keyword evidence="9" id="KW-0418">Kinase</keyword>
<reference evidence="9 10" key="1">
    <citation type="submission" date="2016-09" db="EMBL/GenBank/DDBJ databases">
        <title>The draft genome of Dichanthelium oligosanthes: A C3 panicoid grass species.</title>
        <authorList>
            <person name="Studer A.J."/>
            <person name="Schnable J.C."/>
            <person name="Brutnell T.P."/>
        </authorList>
    </citation>
    <scope>NUCLEOTIDE SEQUENCE [LARGE SCALE GENOMIC DNA]</scope>
    <source>
        <strain evidence="10">cv. Kellogg 1175</strain>
        <tissue evidence="9">Leaf</tissue>
    </source>
</reference>
<keyword evidence="7" id="KW-0325">Glycoprotein</keyword>
<protein>
    <submittedName>
        <fullName evidence="9">LEAF RUST 10 DISEASE-RESISTANCE LOCUS RECEPTOR-LIKE PROTEIN KINASE-like 2.1</fullName>
    </submittedName>
</protein>
<keyword evidence="9" id="KW-0808">Transferase</keyword>
<dbReference type="OrthoDB" id="4062651at2759"/>
<dbReference type="AlphaFoldDB" id="A0A1E5WG32"/>
<evidence type="ECO:0000256" key="3">
    <source>
        <dbReference type="ARBA" id="ARBA00022692"/>
    </source>
</evidence>
<evidence type="ECO:0000256" key="5">
    <source>
        <dbReference type="ARBA" id="ARBA00022989"/>
    </source>
</evidence>
<dbReference type="PANTHER" id="PTHR27009">
    <property type="entry name" value="RUST RESISTANCE KINASE LR10-RELATED"/>
    <property type="match status" value="1"/>
</dbReference>
<keyword evidence="9" id="KW-0675">Receptor</keyword>
<dbReference type="InterPro" id="IPR011009">
    <property type="entry name" value="Kinase-like_dom_sf"/>
</dbReference>
<keyword evidence="5" id="KW-1133">Transmembrane helix</keyword>
<dbReference type="EMBL" id="LWDX02009551">
    <property type="protein sequence ID" value="OEL36304.1"/>
    <property type="molecule type" value="Genomic_DNA"/>
</dbReference>
<sequence length="187" mass="21837">MIAIGIARGLEYLHHTCNTRIVHFDIKPQNILLDQDFCPKIADFGLAKLCFEACEVTCEVEEIARKMILIGLWCIQVLPTCRPTITKVLEMFERGLDELEMPPKQNFNQIVRYFLYILLYRRIFNDNDIWNYFLFFSEDPGYILNAESTSFSSHTRTQAFSEVVKTEKISIVNSENLEQRSPTLDKQ</sequence>
<dbReference type="InterPro" id="IPR000719">
    <property type="entry name" value="Prot_kinase_dom"/>
</dbReference>
<keyword evidence="4" id="KW-0732">Signal</keyword>
<evidence type="ECO:0000313" key="9">
    <source>
        <dbReference type="EMBL" id="OEL36304.1"/>
    </source>
</evidence>
<dbReference type="SUPFAM" id="SSF56112">
    <property type="entry name" value="Protein kinase-like (PK-like)"/>
    <property type="match status" value="1"/>
</dbReference>
<keyword evidence="3" id="KW-0812">Transmembrane</keyword>
<name>A0A1E5WG32_9POAL</name>
<evidence type="ECO:0000256" key="4">
    <source>
        <dbReference type="ARBA" id="ARBA00022729"/>
    </source>
</evidence>
<proteinExistence type="predicted"/>
<feature type="domain" description="Protein kinase" evidence="8">
    <location>
        <begin position="1"/>
        <end position="187"/>
    </location>
</feature>
<evidence type="ECO:0000256" key="1">
    <source>
        <dbReference type="ARBA" id="ARBA00004479"/>
    </source>
</evidence>
<dbReference type="PROSITE" id="PS00108">
    <property type="entry name" value="PROTEIN_KINASE_ST"/>
    <property type="match status" value="1"/>
</dbReference>
<evidence type="ECO:0000256" key="7">
    <source>
        <dbReference type="ARBA" id="ARBA00023180"/>
    </source>
</evidence>
<dbReference type="PROSITE" id="PS50011">
    <property type="entry name" value="PROTEIN_KINASE_DOM"/>
    <property type="match status" value="1"/>
</dbReference>
<keyword evidence="10" id="KW-1185">Reference proteome</keyword>
<dbReference type="GO" id="GO:0005524">
    <property type="term" value="F:ATP binding"/>
    <property type="evidence" value="ECO:0007669"/>
    <property type="project" value="InterPro"/>
</dbReference>
<dbReference type="GO" id="GO:0016020">
    <property type="term" value="C:membrane"/>
    <property type="evidence" value="ECO:0007669"/>
    <property type="project" value="UniProtKB-SubCell"/>
</dbReference>
<keyword evidence="6" id="KW-0472">Membrane</keyword>
<dbReference type="GO" id="GO:0004674">
    <property type="term" value="F:protein serine/threonine kinase activity"/>
    <property type="evidence" value="ECO:0007669"/>
    <property type="project" value="UniProtKB-KW"/>
</dbReference>
<dbReference type="Pfam" id="PF00069">
    <property type="entry name" value="Pkinase"/>
    <property type="match status" value="1"/>
</dbReference>
<comment type="caution">
    <text evidence="9">The sequence shown here is derived from an EMBL/GenBank/DDBJ whole genome shotgun (WGS) entry which is preliminary data.</text>
</comment>
<comment type="subcellular location">
    <subcellularLocation>
        <location evidence="1">Membrane</location>
        <topology evidence="1">Single-pass type I membrane protein</topology>
    </subcellularLocation>
</comment>
<evidence type="ECO:0000259" key="8">
    <source>
        <dbReference type="PROSITE" id="PS50011"/>
    </source>
</evidence>
<gene>
    <name evidence="9" type="ORF">BAE44_0002677</name>
</gene>
<evidence type="ECO:0000256" key="6">
    <source>
        <dbReference type="ARBA" id="ARBA00023136"/>
    </source>
</evidence>
<organism evidence="9 10">
    <name type="scientific">Dichanthelium oligosanthes</name>
    <dbReference type="NCBI Taxonomy" id="888268"/>
    <lineage>
        <taxon>Eukaryota</taxon>
        <taxon>Viridiplantae</taxon>
        <taxon>Streptophyta</taxon>
        <taxon>Embryophyta</taxon>
        <taxon>Tracheophyta</taxon>
        <taxon>Spermatophyta</taxon>
        <taxon>Magnoliopsida</taxon>
        <taxon>Liliopsida</taxon>
        <taxon>Poales</taxon>
        <taxon>Poaceae</taxon>
        <taxon>PACMAD clade</taxon>
        <taxon>Panicoideae</taxon>
        <taxon>Panicodae</taxon>
        <taxon>Paniceae</taxon>
        <taxon>Dichantheliinae</taxon>
        <taxon>Dichanthelium</taxon>
    </lineage>
</organism>
<keyword evidence="2" id="KW-0723">Serine/threonine-protein kinase</keyword>
<accession>A0A1E5WG32</accession>
<dbReference type="InterPro" id="IPR045874">
    <property type="entry name" value="LRK10/LRL21-25-like"/>
</dbReference>
<dbReference type="InterPro" id="IPR008271">
    <property type="entry name" value="Ser/Thr_kinase_AS"/>
</dbReference>
<dbReference type="STRING" id="888268.A0A1E5WG32"/>
<evidence type="ECO:0000256" key="2">
    <source>
        <dbReference type="ARBA" id="ARBA00022527"/>
    </source>
</evidence>
<dbReference type="Gene3D" id="1.10.510.10">
    <property type="entry name" value="Transferase(Phosphotransferase) domain 1"/>
    <property type="match status" value="1"/>
</dbReference>